<dbReference type="InterPro" id="IPR035952">
    <property type="entry name" value="Rhomboid-like_sf"/>
</dbReference>
<comment type="subcellular location">
    <subcellularLocation>
        <location evidence="1">Membrane</location>
        <topology evidence="1">Multi-pass membrane protein</topology>
    </subcellularLocation>
</comment>
<dbReference type="GO" id="GO:0004252">
    <property type="term" value="F:serine-type endopeptidase activity"/>
    <property type="evidence" value="ECO:0007669"/>
    <property type="project" value="InterPro"/>
</dbReference>
<feature type="region of interest" description="Disordered" evidence="7">
    <location>
        <begin position="295"/>
        <end position="324"/>
    </location>
</feature>
<dbReference type="AlphaFoldDB" id="A0A9W9RN91"/>
<keyword evidence="11" id="KW-1185">Reference proteome</keyword>
<dbReference type="InterPro" id="IPR022764">
    <property type="entry name" value="Peptidase_S54_rhomboid_dom"/>
</dbReference>
<dbReference type="PANTHER" id="PTHR43731">
    <property type="entry name" value="RHOMBOID PROTEASE"/>
    <property type="match status" value="1"/>
</dbReference>
<gene>
    <name evidence="10" type="ORF">N7541_004205</name>
</gene>
<evidence type="ECO:0000256" key="4">
    <source>
        <dbReference type="ARBA" id="ARBA00022801"/>
    </source>
</evidence>
<dbReference type="InterPro" id="IPR050925">
    <property type="entry name" value="Rhomboid_protease_S54"/>
</dbReference>
<evidence type="ECO:0000256" key="3">
    <source>
        <dbReference type="ARBA" id="ARBA00022692"/>
    </source>
</evidence>
<evidence type="ECO:0000256" key="8">
    <source>
        <dbReference type="SAM" id="Phobius"/>
    </source>
</evidence>
<evidence type="ECO:0000259" key="9">
    <source>
        <dbReference type="Pfam" id="PF01694"/>
    </source>
</evidence>
<name>A0A9W9RN91_PENBR</name>
<evidence type="ECO:0000313" key="10">
    <source>
        <dbReference type="EMBL" id="KAJ5363361.1"/>
    </source>
</evidence>
<feature type="transmembrane region" description="Helical" evidence="8">
    <location>
        <begin position="594"/>
        <end position="611"/>
    </location>
</feature>
<evidence type="ECO:0000256" key="2">
    <source>
        <dbReference type="ARBA" id="ARBA00009045"/>
    </source>
</evidence>
<evidence type="ECO:0000256" key="1">
    <source>
        <dbReference type="ARBA" id="ARBA00004141"/>
    </source>
</evidence>
<dbReference type="EMBL" id="JAPZBR010000002">
    <property type="protein sequence ID" value="KAJ5363361.1"/>
    <property type="molecule type" value="Genomic_DNA"/>
</dbReference>
<keyword evidence="6 8" id="KW-0472">Membrane</keyword>
<feature type="transmembrane region" description="Helical" evidence="8">
    <location>
        <begin position="490"/>
        <end position="510"/>
    </location>
</feature>
<dbReference type="Pfam" id="PF01694">
    <property type="entry name" value="Rhomboid"/>
    <property type="match status" value="1"/>
</dbReference>
<sequence>MRSSATIPIRNILINLLEVLKLDPRLASIFDLRLQQANAFVHRDCDILIFRHILLNLFFVLLQIIRFGQAPHTVMNNALWVAWRVPCLGLRTVAFRPTELRTFSTYTTRPSLLSFPTQVFSLTSQLRQSPVSTISRRFKRTSAKSNPEAILPRVPDAEIKAIFGPSRFSPKLGNRILNTLQGHRLTGTLDAELPSEIVSGVNQQQIDTAMDWLRNKYPVDEDAAILARIEREERAEQDKLMRRAEKLGLYKPQSGSYEAELGEEGSPYGKSVLIEARQQNEKRLLAEQQRLSVERERQRQEWLDGEREEQERLDRRSNQDTSLQQYQENALMEARPRADPNERPVLAWVQKHHIAGTHETPEDANITTTQRLLAPILFTITVLGLCYTFAQKYEFPARNDRLMPDVPPAVATVGAIVGANLAVTLLWKFVPPAWRLLNRYFVIVPFYPSSLGMIGSTFSHQTWRHLGTNMMVLALMGTRVHDEIGRGNFLAIYFASGAMGSIFSLTRSVLLGNLGMTSLGASAATSGIVAAWCMSHFDDKITMWILPHELREKIWTHGWFFLACLVGTEVFSLIAPARFFRVWPLSRLAKMDHAAHLGGYVAGAGCGYTLMQRQKDRERKARQSKWF</sequence>
<evidence type="ECO:0000313" key="11">
    <source>
        <dbReference type="Proteomes" id="UP001148299"/>
    </source>
</evidence>
<feature type="transmembrane region" description="Helical" evidence="8">
    <location>
        <begin position="372"/>
        <end position="390"/>
    </location>
</feature>
<feature type="compositionally biased region" description="Basic and acidic residues" evidence="7">
    <location>
        <begin position="295"/>
        <end position="318"/>
    </location>
</feature>
<keyword evidence="5 8" id="KW-1133">Transmembrane helix</keyword>
<reference evidence="10" key="2">
    <citation type="journal article" date="2023" name="IMA Fungus">
        <title>Comparative genomic study of the Penicillium genus elucidates a diverse pangenome and 15 lateral gene transfer events.</title>
        <authorList>
            <person name="Petersen C."/>
            <person name="Sorensen T."/>
            <person name="Nielsen M.R."/>
            <person name="Sondergaard T.E."/>
            <person name="Sorensen J.L."/>
            <person name="Fitzpatrick D.A."/>
            <person name="Frisvad J.C."/>
            <person name="Nielsen K.L."/>
        </authorList>
    </citation>
    <scope>NUCLEOTIDE SEQUENCE</scope>
    <source>
        <strain evidence="10">IBT 35675</strain>
    </source>
</reference>
<feature type="transmembrane region" description="Helical" evidence="8">
    <location>
        <begin position="410"/>
        <end position="430"/>
    </location>
</feature>
<reference evidence="10" key="1">
    <citation type="submission" date="2022-12" db="EMBL/GenBank/DDBJ databases">
        <authorList>
            <person name="Petersen C."/>
        </authorList>
    </citation>
    <scope>NUCLEOTIDE SEQUENCE</scope>
    <source>
        <strain evidence="10">IBT 35675</strain>
    </source>
</reference>
<evidence type="ECO:0000256" key="7">
    <source>
        <dbReference type="SAM" id="MobiDB-lite"/>
    </source>
</evidence>
<organism evidence="10 11">
    <name type="scientific">Penicillium brevicompactum</name>
    <dbReference type="NCBI Taxonomy" id="5074"/>
    <lineage>
        <taxon>Eukaryota</taxon>
        <taxon>Fungi</taxon>
        <taxon>Dikarya</taxon>
        <taxon>Ascomycota</taxon>
        <taxon>Pezizomycotina</taxon>
        <taxon>Eurotiomycetes</taxon>
        <taxon>Eurotiomycetidae</taxon>
        <taxon>Eurotiales</taxon>
        <taxon>Aspergillaceae</taxon>
        <taxon>Penicillium</taxon>
    </lineage>
</organism>
<dbReference type="PANTHER" id="PTHR43731:SF14">
    <property type="entry name" value="PRESENILIN-ASSOCIATED RHOMBOID-LIKE PROTEIN, MITOCHONDRIAL"/>
    <property type="match status" value="1"/>
</dbReference>
<comment type="similarity">
    <text evidence="2">Belongs to the peptidase S54 family.</text>
</comment>
<dbReference type="SUPFAM" id="SSF144091">
    <property type="entry name" value="Rhomboid-like"/>
    <property type="match status" value="1"/>
</dbReference>
<dbReference type="GO" id="GO:0016020">
    <property type="term" value="C:membrane"/>
    <property type="evidence" value="ECO:0007669"/>
    <property type="project" value="UniProtKB-SubCell"/>
</dbReference>
<evidence type="ECO:0000256" key="6">
    <source>
        <dbReference type="ARBA" id="ARBA00023136"/>
    </source>
</evidence>
<feature type="transmembrane region" description="Helical" evidence="8">
    <location>
        <begin position="437"/>
        <end position="456"/>
    </location>
</feature>
<dbReference type="GO" id="GO:0006465">
    <property type="term" value="P:signal peptide processing"/>
    <property type="evidence" value="ECO:0007669"/>
    <property type="project" value="TreeGrafter"/>
</dbReference>
<proteinExistence type="inferred from homology"/>
<dbReference type="Proteomes" id="UP001148299">
    <property type="component" value="Unassembled WGS sequence"/>
</dbReference>
<evidence type="ECO:0000256" key="5">
    <source>
        <dbReference type="ARBA" id="ARBA00022989"/>
    </source>
</evidence>
<keyword evidence="4" id="KW-0378">Hydrolase</keyword>
<feature type="transmembrane region" description="Helical" evidence="8">
    <location>
        <begin position="554"/>
        <end position="574"/>
    </location>
</feature>
<keyword evidence="3 8" id="KW-0812">Transmembrane</keyword>
<feature type="domain" description="Peptidase S54 rhomboid" evidence="9">
    <location>
        <begin position="453"/>
        <end position="612"/>
    </location>
</feature>
<dbReference type="FunFam" id="1.20.1540.10:FF:000012">
    <property type="entry name" value="Rhomboid family protein"/>
    <property type="match status" value="1"/>
</dbReference>
<dbReference type="Gene3D" id="1.20.1540.10">
    <property type="entry name" value="Rhomboid-like"/>
    <property type="match status" value="1"/>
</dbReference>
<accession>A0A9W9RN91</accession>
<protein>
    <submittedName>
        <fullName evidence="10">Peptidase S54 rhomboid</fullName>
    </submittedName>
</protein>
<comment type="caution">
    <text evidence="10">The sequence shown here is derived from an EMBL/GenBank/DDBJ whole genome shotgun (WGS) entry which is preliminary data.</text>
</comment>